<evidence type="ECO:0000313" key="2">
    <source>
        <dbReference type="EMBL" id="AFL98156.1"/>
    </source>
</evidence>
<dbReference type="EMBL" id="CP003283">
    <property type="protein sequence ID" value="AFL98156.1"/>
    <property type="molecule type" value="Genomic_DNA"/>
</dbReference>
<dbReference type="eggNOG" id="COG0476">
    <property type="taxonomic scope" value="Bacteria"/>
</dbReference>
<dbReference type="InterPro" id="IPR000594">
    <property type="entry name" value="ThiF_NAD_FAD-bd"/>
</dbReference>
<dbReference type="CDD" id="cd01483">
    <property type="entry name" value="E1_enzyme_family"/>
    <property type="match status" value="1"/>
</dbReference>
<keyword evidence="3" id="KW-1185">Reference proteome</keyword>
<dbReference type="RefSeq" id="WP_014791677.1">
    <property type="nucleotide sequence ID" value="NC_018016.1"/>
</dbReference>
<dbReference type="Pfam" id="PF00899">
    <property type="entry name" value="ThiF"/>
    <property type="match status" value="1"/>
</dbReference>
<gene>
    <name evidence="2" type="ordered locus">Ornrh_2021</name>
</gene>
<proteinExistence type="predicted"/>
<evidence type="ECO:0000313" key="3">
    <source>
        <dbReference type="Proteomes" id="UP000006051"/>
    </source>
</evidence>
<feature type="domain" description="THIF-type NAD/FAD binding fold" evidence="1">
    <location>
        <begin position="22"/>
        <end position="173"/>
    </location>
</feature>
<dbReference type="KEGG" id="orh:Ornrh_2021"/>
<accession>I4A2H2</accession>
<dbReference type="InterPro" id="IPR035985">
    <property type="entry name" value="Ubiquitin-activating_enz"/>
</dbReference>
<sequence length="268" mass="30184">MDTRDKVHYIDNSLINATNPITIHLIGAGGTGSQVLTALGRMHHALVQLGHAGFDLTLWDDDTISQANLGRQLFAESEIGLYKSVALINRVNRFFGTNWKAKTIKFAKDYQKNNSHELVSNLYITCVDSVSSRFEIADIIEDCSGNSSRFQGNQPRYWFDFGNSQHTGQVILSTIGKHSQPKSKKYKTIEKLPFITDEFADLLKQSEETDDTPSCSLAEALLKQDLFINSTLAQMGTSLLWGMFRNGFVKHRGFFLNLKDYRTQPLPL</sequence>
<dbReference type="SUPFAM" id="SSF69572">
    <property type="entry name" value="Activating enzymes of the ubiquitin-like proteins"/>
    <property type="match status" value="1"/>
</dbReference>
<dbReference type="STRING" id="867902.Ornrh_2021"/>
<reference evidence="2 3" key="1">
    <citation type="submission" date="2012-06" db="EMBL/GenBank/DDBJ databases">
        <title>The complete genome of Ornithobacterium rhinotracheale DSM 15997.</title>
        <authorList>
            <consortium name="US DOE Joint Genome Institute (JGI-PGF)"/>
            <person name="Lucas S."/>
            <person name="Copeland A."/>
            <person name="Lapidus A."/>
            <person name="Goodwin L."/>
            <person name="Pitluck S."/>
            <person name="Peters L."/>
            <person name="Mikhailova N."/>
            <person name="Teshima H."/>
            <person name="Kyrpides N."/>
            <person name="Mavromatis K."/>
            <person name="Pagani I."/>
            <person name="Ivanova N."/>
            <person name="Ovchinnikova G."/>
            <person name="Zeytun A."/>
            <person name="Detter J.C."/>
            <person name="Han C."/>
            <person name="Land M."/>
            <person name="Hauser L."/>
            <person name="Markowitz V."/>
            <person name="Cheng J.-F."/>
            <person name="Hugenholtz P."/>
            <person name="Woyke T."/>
            <person name="Wu D."/>
            <person name="Lang E."/>
            <person name="Kopitz M."/>
            <person name="Brambilla E."/>
            <person name="Klenk H.-P."/>
            <person name="Eisen J.A."/>
        </authorList>
    </citation>
    <scope>NUCLEOTIDE SEQUENCE [LARGE SCALE GENOMIC DNA]</scope>
    <source>
        <strain evidence="3">ATCC 51463 / DSM 15997 / CCUG 23171 / LMG 9086</strain>
    </source>
</reference>
<dbReference type="PATRIC" id="fig|867902.3.peg.1971"/>
<dbReference type="Gene3D" id="3.40.50.720">
    <property type="entry name" value="NAD(P)-binding Rossmann-like Domain"/>
    <property type="match status" value="1"/>
</dbReference>
<dbReference type="InterPro" id="IPR022500">
    <property type="entry name" value="PRTRC_ThiF"/>
</dbReference>
<dbReference type="GeneID" id="71570069"/>
<evidence type="ECO:0000259" key="1">
    <source>
        <dbReference type="Pfam" id="PF00899"/>
    </source>
</evidence>
<dbReference type="Proteomes" id="UP000006051">
    <property type="component" value="Chromosome"/>
</dbReference>
<dbReference type="NCBIfam" id="TIGR03736">
    <property type="entry name" value="PRTRC_ThiF"/>
    <property type="match status" value="1"/>
</dbReference>
<dbReference type="AlphaFoldDB" id="I4A2H2"/>
<dbReference type="GO" id="GO:0008641">
    <property type="term" value="F:ubiquitin-like modifier activating enzyme activity"/>
    <property type="evidence" value="ECO:0007669"/>
    <property type="project" value="InterPro"/>
</dbReference>
<name>I4A2H2_ORNRL</name>
<dbReference type="HOGENOM" id="CLU_070016_0_0_10"/>
<organism evidence="2 3">
    <name type="scientific">Ornithobacterium rhinotracheale (strain ATCC 51463 / DSM 15997 / CCUG 23171 / CIP 104009 / LMG 9086)</name>
    <dbReference type="NCBI Taxonomy" id="867902"/>
    <lineage>
        <taxon>Bacteria</taxon>
        <taxon>Pseudomonadati</taxon>
        <taxon>Bacteroidota</taxon>
        <taxon>Flavobacteriia</taxon>
        <taxon>Flavobacteriales</taxon>
        <taxon>Weeksellaceae</taxon>
        <taxon>Ornithobacterium</taxon>
    </lineage>
</organism>
<dbReference type="GeneID" id="97258620"/>
<protein>
    <submittedName>
        <fullName evidence="2">PRTRC system ThiF family protein</fullName>
    </submittedName>
</protein>